<evidence type="ECO:0000259" key="6">
    <source>
        <dbReference type="Pfam" id="PF13086"/>
    </source>
</evidence>
<feature type="domain" description="DNA2/NAM7 helicase helicase" evidence="6">
    <location>
        <begin position="571"/>
        <end position="648"/>
    </location>
</feature>
<protein>
    <submittedName>
        <fullName evidence="8">Putative helicase SEN1</fullName>
    </submittedName>
</protein>
<evidence type="ECO:0000259" key="7">
    <source>
        <dbReference type="Pfam" id="PF13087"/>
    </source>
</evidence>
<evidence type="ECO:0000256" key="1">
    <source>
        <dbReference type="ARBA" id="ARBA00022741"/>
    </source>
</evidence>
<sequence length="959" mass="110478">MNFNDEYKEQEMMRLEGLHYHLLTRNYSKLVNLEVDDINYNLEVDPQLSEVEKQQIEKLEKKYKKKLENENDKSTKKDGDNQNDEDDKQSNEKIEEELEEVEQENNLSLQQIDQQKQPLMQKQLAIIPKKFIDTEDYINTFEQHIFIEAQAQIQKAIALEGQKPEPTKLEGVEKMKNFRIGSSNPAGQFWKFRLSRTAADIEKGKNSVGAGNDYSQHDFCLLSSVDPTAFNNSVILNNKNIKNNKNQKNEIQFTEQHFLGIIESVDGNQVQVKVVYNENQENNKIRQSWYLMKLCRIVTIEREYEALQAIYEASNSTGNILQAILNPEGNLKENGGGPKKQNQKKKNNQDEYFSIPNNLEDKLLKNYNESQLEAIQQTLKKSGITLIQGPPGTGKTTTVIGTVSVLMNSFNKVRKNSAEEGLKRQGMKNDIFGQKIAFDQEKAMPWMYSGFQDWRDGIFTENDEIDIQTENLQFVVPKLYEKIKGMQVPKRVSIQSAPPEKILICGPSNASIDEIMRKLIEKKLLDAEGLSYDPSSIIVRIGENYDESLQPFSLDWKVTQLMQEKNMKEGQKEEAKKLVLKQSKIVCGTLSATGSMILQSGKYHFDTVIIDEAAQAVEVSTLIPLQYGCKRLILIGDQKQLPATIFSKICEDFNYSQSLFERMEKNGHPIHMLKMQYRMHPRISSFISQSFYEGNLRDFERISELVQLPKHDFYEQRILNKSLAFFQVDGAESFVDSSYKNTFEAAAIVRIYQELKGQIKMLDLKKSLGIITPYQKQVKEIRKLIKAIDETQKCEIEVNSVDGYQGREKDIIIFSTVRASKIAKESILKGVAGEPKIVKNPRKTIGFLNDARRMNVSLSRARIALIVVGDMNQLKHHEKWKLLIEHCLQNEACYHVNSEFLSEDNDEKHNNYFDQLANNEEKFKITKLVVEKNKKKNKNNNVKAENVQEDNQDEIEIEN</sequence>
<feature type="compositionally biased region" description="Acidic residues" evidence="5">
    <location>
        <begin position="947"/>
        <end position="959"/>
    </location>
</feature>
<keyword evidence="4" id="KW-0067">ATP-binding</keyword>
<feature type="compositionally biased region" description="Basic and acidic residues" evidence="5">
    <location>
        <begin position="63"/>
        <end position="80"/>
    </location>
</feature>
<dbReference type="Pfam" id="PF13087">
    <property type="entry name" value="AAA_12"/>
    <property type="match status" value="1"/>
</dbReference>
<keyword evidence="1" id="KW-0547">Nucleotide-binding</keyword>
<accession>A0A481XW73</accession>
<dbReference type="GO" id="GO:0005694">
    <property type="term" value="C:chromosome"/>
    <property type="evidence" value="ECO:0007669"/>
    <property type="project" value="UniProtKB-ARBA"/>
</dbReference>
<dbReference type="GO" id="GO:0016787">
    <property type="term" value="F:hydrolase activity"/>
    <property type="evidence" value="ECO:0007669"/>
    <property type="project" value="UniProtKB-KW"/>
</dbReference>
<dbReference type="InterPro" id="IPR047187">
    <property type="entry name" value="SF1_C_Upf1"/>
</dbReference>
<name>A0A481XW73_9CILI</name>
<keyword evidence="2" id="KW-0378">Hydrolase</keyword>
<dbReference type="InterPro" id="IPR041677">
    <property type="entry name" value="DNA2/NAM7_AAA_11"/>
</dbReference>
<dbReference type="PANTHER" id="PTHR10887">
    <property type="entry name" value="DNA2/NAM7 HELICASE FAMILY"/>
    <property type="match status" value="1"/>
</dbReference>
<reference evidence="8" key="1">
    <citation type="submission" date="2018-07" db="EMBL/GenBank/DDBJ databases">
        <title>Helicases in Philaterides dicentrarchi.</title>
        <authorList>
            <person name="Lamas J."/>
            <person name="Folgueira I."/>
            <person name="Defelipe A."/>
            <person name="Sueiro R."/>
            <person name="Leiro J."/>
        </authorList>
    </citation>
    <scope>NUCLEOTIDE SEQUENCE</scope>
</reference>
<proteinExistence type="evidence at transcript level"/>
<dbReference type="CDD" id="cd18808">
    <property type="entry name" value="SF1_C_Upf1"/>
    <property type="match status" value="1"/>
</dbReference>
<dbReference type="GO" id="GO:0005524">
    <property type="term" value="F:ATP binding"/>
    <property type="evidence" value="ECO:0007669"/>
    <property type="project" value="UniProtKB-KW"/>
</dbReference>
<dbReference type="SUPFAM" id="SSF52540">
    <property type="entry name" value="P-loop containing nucleoside triphosphate hydrolases"/>
    <property type="match status" value="1"/>
</dbReference>
<keyword evidence="3 8" id="KW-0347">Helicase</keyword>
<dbReference type="InterPro" id="IPR027417">
    <property type="entry name" value="P-loop_NTPase"/>
</dbReference>
<dbReference type="GO" id="GO:0004386">
    <property type="term" value="F:helicase activity"/>
    <property type="evidence" value="ECO:0007669"/>
    <property type="project" value="UniProtKB-KW"/>
</dbReference>
<dbReference type="Gene3D" id="3.40.50.300">
    <property type="entry name" value="P-loop containing nucleotide triphosphate hydrolases"/>
    <property type="match status" value="2"/>
</dbReference>
<dbReference type="CDD" id="cd18042">
    <property type="entry name" value="DEXXQc_SETX"/>
    <property type="match status" value="1"/>
</dbReference>
<dbReference type="PANTHER" id="PTHR10887:SF495">
    <property type="entry name" value="HELICASE SENATAXIN ISOFORM X1-RELATED"/>
    <property type="match status" value="1"/>
</dbReference>
<feature type="region of interest" description="Disordered" evidence="5">
    <location>
        <begin position="934"/>
        <end position="959"/>
    </location>
</feature>
<evidence type="ECO:0000256" key="3">
    <source>
        <dbReference type="ARBA" id="ARBA00022806"/>
    </source>
</evidence>
<dbReference type="FunFam" id="3.40.50.300:FF:000326">
    <property type="entry name" value="P-loop containing nucleoside triphosphate hydrolase"/>
    <property type="match status" value="1"/>
</dbReference>
<dbReference type="EMBL" id="MH615822">
    <property type="protein sequence ID" value="QBK46512.1"/>
    <property type="molecule type" value="mRNA"/>
</dbReference>
<evidence type="ECO:0000256" key="4">
    <source>
        <dbReference type="ARBA" id="ARBA00022840"/>
    </source>
</evidence>
<evidence type="ECO:0000313" key="8">
    <source>
        <dbReference type="EMBL" id="QBK46512.1"/>
    </source>
</evidence>
<dbReference type="InterPro" id="IPR045055">
    <property type="entry name" value="DNA2/NAM7-like"/>
</dbReference>
<dbReference type="AlphaFoldDB" id="A0A481XW73"/>
<dbReference type="Pfam" id="PF13086">
    <property type="entry name" value="AAA_11"/>
    <property type="match status" value="2"/>
</dbReference>
<evidence type="ECO:0000256" key="2">
    <source>
        <dbReference type="ARBA" id="ARBA00022801"/>
    </source>
</evidence>
<evidence type="ECO:0000256" key="5">
    <source>
        <dbReference type="SAM" id="MobiDB-lite"/>
    </source>
</evidence>
<feature type="domain" description="DNA2/NAM7 helicase-like C-terminal" evidence="7">
    <location>
        <begin position="655"/>
        <end position="871"/>
    </location>
</feature>
<organism evidence="8">
    <name type="scientific">Philasterides dicentrarchi</name>
    <dbReference type="NCBI Taxonomy" id="282688"/>
    <lineage>
        <taxon>Eukaryota</taxon>
        <taxon>Sar</taxon>
        <taxon>Alveolata</taxon>
        <taxon>Ciliophora</taxon>
        <taxon>Intramacronucleata</taxon>
        <taxon>Oligohymenophorea</taxon>
        <taxon>Scuticociliatia</taxon>
        <taxon>Philasterida</taxon>
        <taxon>Philasteridae</taxon>
        <taxon>Philasterides</taxon>
    </lineage>
</organism>
<feature type="domain" description="DNA2/NAM7 helicase helicase" evidence="6">
    <location>
        <begin position="367"/>
        <end position="412"/>
    </location>
</feature>
<feature type="region of interest" description="Disordered" evidence="5">
    <location>
        <begin position="63"/>
        <end position="106"/>
    </location>
</feature>
<feature type="compositionally biased region" description="Acidic residues" evidence="5">
    <location>
        <begin position="94"/>
        <end position="103"/>
    </location>
</feature>
<dbReference type="InterPro" id="IPR041679">
    <property type="entry name" value="DNA2/NAM7-like_C"/>
</dbReference>
<feature type="region of interest" description="Disordered" evidence="5">
    <location>
        <begin position="329"/>
        <end position="349"/>
    </location>
</feature>